<name>A0A8S5UYF3_9CAUD</name>
<dbReference type="EMBL" id="BK016167">
    <property type="protein sequence ID" value="DAF99527.1"/>
    <property type="molecule type" value="Genomic_DNA"/>
</dbReference>
<evidence type="ECO:0000256" key="1">
    <source>
        <dbReference type="SAM" id="Phobius"/>
    </source>
</evidence>
<keyword evidence="1" id="KW-0472">Membrane</keyword>
<evidence type="ECO:0000313" key="2">
    <source>
        <dbReference type="EMBL" id="DAF99527.1"/>
    </source>
</evidence>
<reference evidence="2" key="1">
    <citation type="journal article" date="2021" name="Proc. Natl. Acad. Sci. U.S.A.">
        <title>A Catalog of Tens of Thousands of Viruses from Human Metagenomes Reveals Hidden Associations with Chronic Diseases.</title>
        <authorList>
            <person name="Tisza M.J."/>
            <person name="Buck C.B."/>
        </authorList>
    </citation>
    <scope>NUCLEOTIDE SEQUENCE</scope>
    <source>
        <strain evidence="2">CthHz3</strain>
    </source>
</reference>
<keyword evidence="1" id="KW-1133">Transmembrane helix</keyword>
<accession>A0A8S5UYF3</accession>
<organism evidence="2">
    <name type="scientific">Siphoviridae sp. cthHz3</name>
    <dbReference type="NCBI Taxonomy" id="2825614"/>
    <lineage>
        <taxon>Viruses</taxon>
        <taxon>Duplodnaviria</taxon>
        <taxon>Heunggongvirae</taxon>
        <taxon>Uroviricota</taxon>
        <taxon>Caudoviricetes</taxon>
    </lineage>
</organism>
<protein>
    <submittedName>
        <fullName evidence="2">Uncharacterized protein</fullName>
    </submittedName>
</protein>
<sequence>MRNPAFVLVGIRIIGRGNHALRVIPLFCVSAFLIAWLIYIILSSPYHFVGNVLVTKANGVAAIKNLNLESLDSNAQ</sequence>
<feature type="transmembrane region" description="Helical" evidence="1">
    <location>
        <begin position="20"/>
        <end position="42"/>
    </location>
</feature>
<keyword evidence="1" id="KW-0812">Transmembrane</keyword>
<proteinExistence type="predicted"/>